<evidence type="ECO:0000313" key="2">
    <source>
        <dbReference type="EMBL" id="KPQ31331.1"/>
    </source>
</evidence>
<name>A0A0P7ZP73_9CYAN</name>
<dbReference type="STRING" id="1666911.HLUCCA11_23955"/>
<feature type="signal peptide" evidence="1">
    <location>
        <begin position="1"/>
        <end position="31"/>
    </location>
</feature>
<comment type="caution">
    <text evidence="2">The sequence shown here is derived from an EMBL/GenBank/DDBJ whole genome shotgun (WGS) entry which is preliminary data.</text>
</comment>
<sequence length="173" mass="19677">MKIFFCSRITSLFLTSFVVCSAILLTQEVQAQSVQTNQGRQFNGPEYTTARLHQALQSGDFNSINNYYCTRERAIAERAVGSSDELRQGVALLNAYLQISSSIYSVDMSQLYYETKYYEASEGRAVVAITGNVTIRSSDGRSATLPYREFSAFGRDWLRLIYEDNEWKLCHNI</sequence>
<accession>A0A0P7ZP73</accession>
<reference evidence="2 3" key="1">
    <citation type="submission" date="2015-09" db="EMBL/GenBank/DDBJ databases">
        <title>Identification and resolution of microdiversity through metagenomic sequencing of parallel consortia.</title>
        <authorList>
            <person name="Nelson W.C."/>
            <person name="Romine M.F."/>
            <person name="Lindemann S.R."/>
        </authorList>
    </citation>
    <scope>NUCLEOTIDE SEQUENCE [LARGE SCALE GENOMIC DNA]</scope>
    <source>
        <strain evidence="2">Ana</strain>
    </source>
</reference>
<keyword evidence="1" id="KW-0732">Signal</keyword>
<feature type="chain" id="PRO_5006147340" description="DUF4440 domain-containing protein" evidence="1">
    <location>
        <begin position="32"/>
        <end position="173"/>
    </location>
</feature>
<evidence type="ECO:0000313" key="3">
    <source>
        <dbReference type="Proteomes" id="UP000050465"/>
    </source>
</evidence>
<dbReference type="AlphaFoldDB" id="A0A0P7ZP73"/>
<protein>
    <recommendedName>
        <fullName evidence="4">DUF4440 domain-containing protein</fullName>
    </recommendedName>
</protein>
<dbReference type="Proteomes" id="UP000050465">
    <property type="component" value="Unassembled WGS sequence"/>
</dbReference>
<organism evidence="2 3">
    <name type="scientific">Phormidesmis priestleyi Ana</name>
    <dbReference type="NCBI Taxonomy" id="1666911"/>
    <lineage>
        <taxon>Bacteria</taxon>
        <taxon>Bacillati</taxon>
        <taxon>Cyanobacteriota</taxon>
        <taxon>Cyanophyceae</taxon>
        <taxon>Leptolyngbyales</taxon>
        <taxon>Leptolyngbyaceae</taxon>
        <taxon>Phormidesmis</taxon>
    </lineage>
</organism>
<evidence type="ECO:0000256" key="1">
    <source>
        <dbReference type="SAM" id="SignalP"/>
    </source>
</evidence>
<dbReference type="EMBL" id="LJZR01000110">
    <property type="protein sequence ID" value="KPQ31331.1"/>
    <property type="molecule type" value="Genomic_DNA"/>
</dbReference>
<dbReference type="PATRIC" id="fig|1666911.3.peg.1205"/>
<proteinExistence type="predicted"/>
<gene>
    <name evidence="2" type="ORF">HLUCCA11_23955</name>
</gene>
<evidence type="ECO:0008006" key="4">
    <source>
        <dbReference type="Google" id="ProtNLM"/>
    </source>
</evidence>